<feature type="non-terminal residue" evidence="3">
    <location>
        <position position="1"/>
    </location>
</feature>
<gene>
    <name evidence="3" type="ORF">THAOC_27772</name>
</gene>
<keyword evidence="2" id="KW-0812">Transmembrane</keyword>
<dbReference type="SUPFAM" id="SSF53448">
    <property type="entry name" value="Nucleotide-diphospho-sugar transferases"/>
    <property type="match status" value="1"/>
</dbReference>
<dbReference type="OrthoDB" id="76265at2759"/>
<evidence type="ECO:0000256" key="1">
    <source>
        <dbReference type="SAM" id="MobiDB-lite"/>
    </source>
</evidence>
<evidence type="ECO:0000313" key="3">
    <source>
        <dbReference type="EMBL" id="EJK52902.1"/>
    </source>
</evidence>
<feature type="compositionally biased region" description="Pro residues" evidence="1">
    <location>
        <begin position="97"/>
        <end position="115"/>
    </location>
</feature>
<dbReference type="InterPro" id="IPR021067">
    <property type="entry name" value="Glycosyltransferase"/>
</dbReference>
<dbReference type="Pfam" id="PF11397">
    <property type="entry name" value="GlcNAc"/>
    <property type="match status" value="1"/>
</dbReference>
<feature type="transmembrane region" description="Helical" evidence="2">
    <location>
        <begin position="48"/>
        <end position="73"/>
    </location>
</feature>
<evidence type="ECO:0000256" key="2">
    <source>
        <dbReference type="SAM" id="Phobius"/>
    </source>
</evidence>
<dbReference type="InterPro" id="IPR029044">
    <property type="entry name" value="Nucleotide-diphossugar_trans"/>
</dbReference>
<dbReference type="PANTHER" id="PTHR34496:SF10">
    <property type="entry name" value="GLCNAC TRANSFERASE"/>
    <property type="match status" value="1"/>
</dbReference>
<accession>K0S1V5</accession>
<evidence type="ECO:0000313" key="4">
    <source>
        <dbReference type="Proteomes" id="UP000266841"/>
    </source>
</evidence>
<name>K0S1V5_THAOC</name>
<dbReference type="EMBL" id="AGNL01038996">
    <property type="protein sequence ID" value="EJK52902.1"/>
    <property type="molecule type" value="Genomic_DNA"/>
</dbReference>
<dbReference type="Proteomes" id="UP000266841">
    <property type="component" value="Unassembled WGS sequence"/>
</dbReference>
<keyword evidence="4" id="KW-1185">Reference proteome</keyword>
<feature type="compositionally biased region" description="Basic and acidic residues" evidence="1">
    <location>
        <begin position="150"/>
        <end position="175"/>
    </location>
</feature>
<protein>
    <submittedName>
        <fullName evidence="3">Uncharacterized protein</fullName>
    </submittedName>
</protein>
<dbReference type="PANTHER" id="PTHR34496">
    <property type="entry name" value="GLCNAC TRANSFERASE-RELATED"/>
    <property type="match status" value="1"/>
</dbReference>
<proteinExistence type="predicted"/>
<keyword evidence="2" id="KW-0472">Membrane</keyword>
<feature type="region of interest" description="Disordered" evidence="1">
    <location>
        <begin position="239"/>
        <end position="285"/>
    </location>
</feature>
<organism evidence="3 4">
    <name type="scientific">Thalassiosira oceanica</name>
    <name type="common">Marine diatom</name>
    <dbReference type="NCBI Taxonomy" id="159749"/>
    <lineage>
        <taxon>Eukaryota</taxon>
        <taxon>Sar</taxon>
        <taxon>Stramenopiles</taxon>
        <taxon>Ochrophyta</taxon>
        <taxon>Bacillariophyta</taxon>
        <taxon>Coscinodiscophyceae</taxon>
        <taxon>Thalassiosirophycidae</taxon>
        <taxon>Thalassiosirales</taxon>
        <taxon>Thalassiosiraceae</taxon>
        <taxon>Thalassiosira</taxon>
    </lineage>
</organism>
<feature type="region of interest" description="Disordered" evidence="1">
    <location>
        <begin position="82"/>
        <end position="211"/>
    </location>
</feature>
<keyword evidence="2" id="KW-1133">Transmembrane helix</keyword>
<comment type="caution">
    <text evidence="3">The sequence shown here is derived from an EMBL/GenBank/DDBJ whole genome shotgun (WGS) entry which is preliminary data.</text>
</comment>
<dbReference type="AlphaFoldDB" id="K0S1V5"/>
<reference evidence="3 4" key="1">
    <citation type="journal article" date="2012" name="Genome Biol.">
        <title>Genome and low-iron response of an oceanic diatom adapted to chronic iron limitation.</title>
        <authorList>
            <person name="Lommer M."/>
            <person name="Specht M."/>
            <person name="Roy A.S."/>
            <person name="Kraemer L."/>
            <person name="Andreson R."/>
            <person name="Gutowska M.A."/>
            <person name="Wolf J."/>
            <person name="Bergner S.V."/>
            <person name="Schilhabel M.B."/>
            <person name="Klostermeier U.C."/>
            <person name="Beiko R.G."/>
            <person name="Rosenstiel P."/>
            <person name="Hippler M."/>
            <person name="Laroche J."/>
        </authorList>
    </citation>
    <scope>NUCLEOTIDE SEQUENCE [LARGE SCALE GENOMIC DNA]</scope>
    <source>
        <strain evidence="3 4">CCMP1005</strain>
    </source>
</reference>
<sequence length="562" mass="61020">ARGAGGQAGRKGQVRAPAEGCAVVQSIESRPNVMDGSRRRRRGPSSSVVSGAAFRILVLLLAIAVLVSCLLALRLEAIAADGRSLPTPPGGEGRGGRPPPAAAPPPPQTAAPPGIPRHRRGGGAPRRDAPGGPPDRRRRGVGALPAPARAPREQPADREGATERQEGRPEEEGRGGRGGPPLVLRPGRPEPPRHGGRVQGTADVPDPAGRVGVRERGVVQGASAGGDARVGVRPGRTARQIVRWGDSQQLLRHGRRLPLQGDRRGDRPGREGTRRPEERRRRRRREPHRDILRELHLRRLLRGGTAEGAVRTRGRRARPGGGAVLLLEALGGGDVLHAGRQPPPLRKGLGRAPRGGPAAHVVLPEVGAEHIPPRVDEDYLPRVEMRGRSSVNETSPSQTPFMGAGLFFTTAEFLVDVPFDPYLPWLFMGEEAALSVRAWTAGWDMYAPRRSLVGHQYRPVRYGNPHYWDIWGKFYRRPQMEDRLSPTTHDRIKVMLGYPEVTSVASGGVAGRRVASNYSLVELDKYGLGSRRSRQEYLKFAEIDLDKRTCGGLEWCAEGTLQ</sequence>
<feature type="region of interest" description="Disordered" evidence="1">
    <location>
        <begin position="27"/>
        <end position="47"/>
    </location>
</feature>
<feature type="compositionally biased region" description="Basic and acidic residues" evidence="1">
    <location>
        <begin position="261"/>
        <end position="279"/>
    </location>
</feature>